<dbReference type="STRING" id="745776.DGo_CA2866"/>
<proteinExistence type="predicted"/>
<dbReference type="KEGG" id="dgo:DGo_CA2866"/>
<reference evidence="1 2" key="1">
    <citation type="journal article" date="2012" name="PLoS ONE">
        <title>Genome sequence and transcriptome analysis of the radioresistant bacterium Deinococcus gobiensis: insights into the extreme environmental adaptations.</title>
        <authorList>
            <person name="Yuan M."/>
            <person name="Chen M."/>
            <person name="Zhang W."/>
            <person name="Lu W."/>
            <person name="Wang J."/>
            <person name="Yang M."/>
            <person name="Zhao P."/>
            <person name="Tang R."/>
            <person name="Li X."/>
            <person name="Hao Y."/>
            <person name="Zhou Z."/>
            <person name="Zhan Y."/>
            <person name="Yu H."/>
            <person name="Teng C."/>
            <person name="Yan Y."/>
            <person name="Ping S."/>
            <person name="Wang Y."/>
            <person name="Lin M."/>
        </authorList>
    </citation>
    <scope>NUCLEOTIDE SEQUENCE [LARGE SCALE GENOMIC DNA]</scope>
    <source>
        <strain evidence="1 2">I-0</strain>
    </source>
</reference>
<name>H8GVS8_DEIGI</name>
<accession>H8GVS8</accession>
<dbReference type="Proteomes" id="UP000007575">
    <property type="component" value="Chromosome"/>
</dbReference>
<gene>
    <name evidence="1" type="ordered locus">DGo_CA2866</name>
</gene>
<organism evidence="1 2">
    <name type="scientific">Deinococcus gobiensis (strain DSM 21396 / JCM 16679 / CGMCC 1.7299 / I-0)</name>
    <dbReference type="NCBI Taxonomy" id="745776"/>
    <lineage>
        <taxon>Bacteria</taxon>
        <taxon>Thermotogati</taxon>
        <taxon>Deinococcota</taxon>
        <taxon>Deinococci</taxon>
        <taxon>Deinococcales</taxon>
        <taxon>Deinococcaceae</taxon>
        <taxon>Deinococcus</taxon>
    </lineage>
</organism>
<keyword evidence="2" id="KW-1185">Reference proteome</keyword>
<protein>
    <submittedName>
        <fullName evidence="1">Uncharacterized protein</fullName>
    </submittedName>
</protein>
<evidence type="ECO:0000313" key="2">
    <source>
        <dbReference type="Proteomes" id="UP000007575"/>
    </source>
</evidence>
<dbReference type="HOGENOM" id="CLU_2245518_0_0_0"/>
<dbReference type="EMBL" id="CP002191">
    <property type="protein sequence ID" value="AFD26793.1"/>
    <property type="molecule type" value="Genomic_DNA"/>
</dbReference>
<dbReference type="AlphaFoldDB" id="H8GVS8"/>
<sequence length="104" mass="11779">MVKAIPQQRDMQSHHEKNVPFAGDNECIYCAISLFDSYEIVRDRLVARSKGIKAKLARERIATVSLNPQHGVIKKTGSENHWSWWPYAEVDRLTTISGLQGVSV</sequence>
<evidence type="ECO:0000313" key="1">
    <source>
        <dbReference type="EMBL" id="AFD26793.1"/>
    </source>
</evidence>